<evidence type="ECO:0000313" key="4">
    <source>
        <dbReference type="EMBL" id="MCZ3373639.1"/>
    </source>
</evidence>
<dbReference type="RefSeq" id="WP_048082470.1">
    <property type="nucleotide sequence ID" value="NZ_JAPVER010000020.1"/>
</dbReference>
<gene>
    <name evidence="4" type="ORF">O3H35_13400</name>
    <name evidence="3" type="ORF">O3H54_15090</name>
</gene>
<keyword evidence="3" id="KW-0328">Glycosyltransferase</keyword>
<dbReference type="EMBL" id="JAPVER010000020">
    <property type="protein sequence ID" value="MCZ3367213.1"/>
    <property type="molecule type" value="Genomic_DNA"/>
</dbReference>
<accession>A0A9E5DLC0</accession>
<dbReference type="Proteomes" id="UP001068021">
    <property type="component" value="Unassembled WGS sequence"/>
</dbReference>
<name>A0A9E5DLC0_9EURY</name>
<evidence type="ECO:0000313" key="5">
    <source>
        <dbReference type="Proteomes" id="UP001068021"/>
    </source>
</evidence>
<keyword evidence="5" id="KW-1185">Reference proteome</keyword>
<evidence type="ECO:0000259" key="2">
    <source>
        <dbReference type="Pfam" id="PF00534"/>
    </source>
</evidence>
<reference evidence="3" key="1">
    <citation type="submission" date="2022-12" db="EMBL/GenBank/DDBJ databases">
        <title>Reclassification of two methanogenic archaea species isolated from the Kolyma lowland permafrost.</title>
        <authorList>
            <person name="Trubitsyn V.E."/>
            <person name="Rivkina E.M."/>
            <person name="Shcherbakova V.A."/>
        </authorList>
    </citation>
    <scope>NUCLEOTIDE SEQUENCE</scope>
    <source>
        <strain evidence="3">M2</strain>
        <strain evidence="4">MK4</strain>
    </source>
</reference>
<dbReference type="InterPro" id="IPR001296">
    <property type="entry name" value="Glyco_trans_1"/>
</dbReference>
<dbReference type="Gene3D" id="3.40.50.2000">
    <property type="entry name" value="Glycogen Phosphorylase B"/>
    <property type="match status" value="2"/>
</dbReference>
<dbReference type="SUPFAM" id="SSF53756">
    <property type="entry name" value="UDP-Glycosyltransferase/glycogen phosphorylase"/>
    <property type="match status" value="1"/>
</dbReference>
<comment type="caution">
    <text evidence="3">The sequence shown here is derived from an EMBL/GenBank/DDBJ whole genome shotgun (WGS) entry which is preliminary data.</text>
</comment>
<dbReference type="Pfam" id="PF00534">
    <property type="entry name" value="Glycos_transf_1"/>
    <property type="match status" value="1"/>
</dbReference>
<dbReference type="PANTHER" id="PTHR46401">
    <property type="entry name" value="GLYCOSYLTRANSFERASE WBBK-RELATED"/>
    <property type="match status" value="1"/>
</dbReference>
<dbReference type="Proteomes" id="UP001074446">
    <property type="component" value="Unassembled WGS sequence"/>
</dbReference>
<dbReference type="PANTHER" id="PTHR46401:SF2">
    <property type="entry name" value="GLYCOSYLTRANSFERASE WBBK-RELATED"/>
    <property type="match status" value="1"/>
</dbReference>
<dbReference type="GO" id="GO:0016757">
    <property type="term" value="F:glycosyltransferase activity"/>
    <property type="evidence" value="ECO:0007669"/>
    <property type="project" value="UniProtKB-KW"/>
</dbReference>
<keyword evidence="1 3" id="KW-0808">Transferase</keyword>
<dbReference type="EC" id="2.4.-.-" evidence="3"/>
<proteinExistence type="predicted"/>
<dbReference type="AlphaFoldDB" id="A0A9E5DLC0"/>
<organism evidence="3 5">
    <name type="scientific">Methanobacterium veterum</name>
    <dbReference type="NCBI Taxonomy" id="408577"/>
    <lineage>
        <taxon>Archaea</taxon>
        <taxon>Methanobacteriati</taxon>
        <taxon>Methanobacteriota</taxon>
        <taxon>Methanomada group</taxon>
        <taxon>Methanobacteria</taxon>
        <taxon>Methanobacteriales</taxon>
        <taxon>Methanobacteriaceae</taxon>
        <taxon>Methanobacterium</taxon>
    </lineage>
</organism>
<sequence length="356" mass="41317">MITINFITSWNAECGIADTTRLFVDELRKHDDIQINICPVKKYGPKNPFYFFKLLKNIPKNQITHIQYHSDLFGPFIPNVSLSYFPMVISLLKFWRKNKIITTVHEIDSKSTIDKIIIKFLNFSDKLIAHNSNLINSMEKCGVKKDKLFLIPLGTSQSKLLDKKLCKNKLGLTGKKILTIFGFIGLNKGHDLLVDILPELDKNHILVIAGAPRTKEQIEYKHLLEEQIFYAGLQERVKFFGFVDKKQLPIVAGATDIFIYPYRWIIASAALNIALSYQIPTITSDLDYFKEIKSEYSCIELFKNENKQDLLEKICGLLRNTEKQEHLREKCRYFNKKTSWRAVGNKTRELYLELTD</sequence>
<evidence type="ECO:0000256" key="1">
    <source>
        <dbReference type="ARBA" id="ARBA00022679"/>
    </source>
</evidence>
<feature type="domain" description="Glycosyl transferase family 1" evidence="2">
    <location>
        <begin position="167"/>
        <end position="330"/>
    </location>
</feature>
<evidence type="ECO:0000313" key="3">
    <source>
        <dbReference type="EMBL" id="MCZ3367213.1"/>
    </source>
</evidence>
<dbReference type="EMBL" id="JAPVES010000030">
    <property type="protein sequence ID" value="MCZ3373639.1"/>
    <property type="molecule type" value="Genomic_DNA"/>
</dbReference>
<protein>
    <submittedName>
        <fullName evidence="3">Glycosyltransferase</fullName>
        <ecNumber evidence="3">2.4.-.-</ecNumber>
    </submittedName>
</protein>